<evidence type="ECO:0000313" key="2">
    <source>
        <dbReference type="Proteomes" id="UP000269115"/>
    </source>
</evidence>
<dbReference type="PANTHER" id="PTHR42830">
    <property type="entry name" value="OSMOTICALLY INDUCIBLE FAMILY PROTEIN"/>
    <property type="match status" value="1"/>
</dbReference>
<dbReference type="Pfam" id="PF02566">
    <property type="entry name" value="OsmC"/>
    <property type="match status" value="1"/>
</dbReference>
<proteinExistence type="predicted"/>
<protein>
    <submittedName>
        <fullName evidence="1">Osmotically inducible protein OsmC</fullName>
    </submittedName>
</protein>
<evidence type="ECO:0000313" key="1">
    <source>
        <dbReference type="EMBL" id="ROQ43999.1"/>
    </source>
</evidence>
<organism evidence="1 2">
    <name type="scientific">Pseudomonas putida</name>
    <name type="common">Arthrobacter siderocapsulatus</name>
    <dbReference type="NCBI Taxonomy" id="303"/>
    <lineage>
        <taxon>Bacteria</taxon>
        <taxon>Pseudomonadati</taxon>
        <taxon>Pseudomonadota</taxon>
        <taxon>Gammaproteobacteria</taxon>
        <taxon>Pseudomonadales</taxon>
        <taxon>Pseudomonadaceae</taxon>
        <taxon>Pseudomonas</taxon>
    </lineage>
</organism>
<dbReference type="NCBIfam" id="TIGR03562">
    <property type="entry name" value="osmo_induc_OsmC"/>
    <property type="match status" value="1"/>
</dbReference>
<gene>
    <name evidence="1" type="ORF">EDF85_4838</name>
</gene>
<dbReference type="RefSeq" id="WP_088514205.1">
    <property type="nucleotide sequence ID" value="NZ_LKGZ01000065.1"/>
</dbReference>
<dbReference type="InterPro" id="IPR036102">
    <property type="entry name" value="OsmC/Ohrsf"/>
</dbReference>
<dbReference type="InterPro" id="IPR019904">
    <property type="entry name" value="Peroxiredoxin_OsmC"/>
</dbReference>
<dbReference type="GO" id="GO:0004601">
    <property type="term" value="F:peroxidase activity"/>
    <property type="evidence" value="ECO:0007669"/>
    <property type="project" value="InterPro"/>
</dbReference>
<dbReference type="Gene3D" id="3.30.300.20">
    <property type="match status" value="1"/>
</dbReference>
<dbReference type="AlphaFoldDB" id="A0A9X8EGS0"/>
<dbReference type="EMBL" id="RJUR01000018">
    <property type="protein sequence ID" value="ROQ43999.1"/>
    <property type="molecule type" value="Genomic_DNA"/>
</dbReference>
<dbReference type="SUPFAM" id="SSF82784">
    <property type="entry name" value="OsmC-like"/>
    <property type="match status" value="1"/>
</dbReference>
<dbReference type="OrthoDB" id="9807532at2"/>
<accession>A0A9X8EGS0</accession>
<sequence length="144" mass="15049">MSSIKKTASAIWQGDLKTGKGQLSTESGALKANPYGFNTRFEGQPGTNPEELIGAAHAGCFSMAFSMILGEAGLTAERIDTIAEVTLDKQPDGFAITAVHLILKAKVPGADKAKFEELANKAKAGCPVSKVLKAQISLDATLVD</sequence>
<dbReference type="Proteomes" id="UP000269115">
    <property type="component" value="Unassembled WGS sequence"/>
</dbReference>
<dbReference type="InterPro" id="IPR052707">
    <property type="entry name" value="OsmC_Ohr_Peroxiredoxin"/>
</dbReference>
<dbReference type="InterPro" id="IPR015946">
    <property type="entry name" value="KH_dom-like_a/b"/>
</dbReference>
<dbReference type="PANTHER" id="PTHR42830:SF1">
    <property type="entry name" value="OSMOTICALLY INDUCIBLE FAMILY PROTEIN"/>
    <property type="match status" value="1"/>
</dbReference>
<reference evidence="1 2" key="1">
    <citation type="submission" date="2018-11" db="EMBL/GenBank/DDBJ databases">
        <title>Genomic analyses of the natural microbiome of Caenorhabditis elegans.</title>
        <authorList>
            <person name="Samuel B."/>
        </authorList>
    </citation>
    <scope>NUCLEOTIDE SEQUENCE [LARGE SCALE GENOMIC DNA]</scope>
    <source>
        <strain evidence="1 2">BIGb0473</strain>
    </source>
</reference>
<comment type="caution">
    <text evidence="1">The sequence shown here is derived from an EMBL/GenBank/DDBJ whole genome shotgun (WGS) entry which is preliminary data.</text>
</comment>
<dbReference type="GeneID" id="87478628"/>
<dbReference type="GO" id="GO:0006979">
    <property type="term" value="P:response to oxidative stress"/>
    <property type="evidence" value="ECO:0007669"/>
    <property type="project" value="InterPro"/>
</dbReference>
<name>A0A9X8EGS0_PSEPU</name>
<dbReference type="InterPro" id="IPR003718">
    <property type="entry name" value="OsmC/Ohr_fam"/>
</dbReference>